<comment type="caution">
    <text evidence="1">The sequence shown here is derived from an EMBL/GenBank/DDBJ whole genome shotgun (WGS) entry which is preliminary data.</text>
</comment>
<gene>
    <name evidence="1" type="ORF">GCM10009775_24620</name>
</gene>
<dbReference type="EMBL" id="BAAAOF010000005">
    <property type="protein sequence ID" value="GAA1931586.1"/>
    <property type="molecule type" value="Genomic_DNA"/>
</dbReference>
<accession>A0ABN2PSY5</accession>
<evidence type="ECO:0000313" key="2">
    <source>
        <dbReference type="Proteomes" id="UP001501343"/>
    </source>
</evidence>
<reference evidence="1 2" key="1">
    <citation type="journal article" date="2019" name="Int. J. Syst. Evol. Microbiol.">
        <title>The Global Catalogue of Microorganisms (GCM) 10K type strain sequencing project: providing services to taxonomists for standard genome sequencing and annotation.</title>
        <authorList>
            <consortium name="The Broad Institute Genomics Platform"/>
            <consortium name="The Broad Institute Genome Sequencing Center for Infectious Disease"/>
            <person name="Wu L."/>
            <person name="Ma J."/>
        </authorList>
    </citation>
    <scope>NUCLEOTIDE SEQUENCE [LARGE SCALE GENOMIC DNA]</scope>
    <source>
        <strain evidence="1 2">JCM 14900</strain>
    </source>
</reference>
<sequence>MAAAYSFVSRWRVGASADRCWSEIERMLAPGAGPSWWRGVTLVETPSALEAGERMTLAVRSPLGYRLRVRLAIVDVVPGVRIVAASDGDLRGAGSIEVVPGGADAASIVFHWDVATERPWMNRTAFVLRPVFERAHASVMRAGERGLARALGG</sequence>
<evidence type="ECO:0000313" key="1">
    <source>
        <dbReference type="EMBL" id="GAA1931586.1"/>
    </source>
</evidence>
<dbReference type="SUPFAM" id="SSF55961">
    <property type="entry name" value="Bet v1-like"/>
    <property type="match status" value="1"/>
</dbReference>
<keyword evidence="2" id="KW-1185">Reference proteome</keyword>
<protein>
    <recommendedName>
        <fullName evidence="3">Polyketide cyclase / dehydrase and lipid transport</fullName>
    </recommendedName>
</protein>
<proteinExistence type="predicted"/>
<organism evidence="1 2">
    <name type="scientific">Microbacterium aoyamense</name>
    <dbReference type="NCBI Taxonomy" id="344166"/>
    <lineage>
        <taxon>Bacteria</taxon>
        <taxon>Bacillati</taxon>
        <taxon>Actinomycetota</taxon>
        <taxon>Actinomycetes</taxon>
        <taxon>Micrococcales</taxon>
        <taxon>Microbacteriaceae</taxon>
        <taxon>Microbacterium</taxon>
    </lineage>
</organism>
<name>A0ABN2PSY5_9MICO</name>
<evidence type="ECO:0008006" key="3">
    <source>
        <dbReference type="Google" id="ProtNLM"/>
    </source>
</evidence>
<dbReference type="RefSeq" id="WP_248147897.1">
    <property type="nucleotide sequence ID" value="NZ_BAAAOF010000005.1"/>
</dbReference>
<dbReference type="Proteomes" id="UP001501343">
    <property type="component" value="Unassembled WGS sequence"/>
</dbReference>